<name>A0A4C1VL90_EUMVA</name>
<evidence type="ECO:0000313" key="3">
    <source>
        <dbReference type="Proteomes" id="UP000299102"/>
    </source>
</evidence>
<evidence type="ECO:0000313" key="2">
    <source>
        <dbReference type="EMBL" id="GBP39848.1"/>
    </source>
</evidence>
<gene>
    <name evidence="2" type="ORF">EVAR_29078_1</name>
</gene>
<evidence type="ECO:0000256" key="1">
    <source>
        <dbReference type="SAM" id="MobiDB-lite"/>
    </source>
</evidence>
<comment type="caution">
    <text evidence="2">The sequence shown here is derived from an EMBL/GenBank/DDBJ whole genome shotgun (WGS) entry which is preliminary data.</text>
</comment>
<proteinExistence type="predicted"/>
<accession>A0A4C1VL90</accession>
<dbReference type="Proteomes" id="UP000299102">
    <property type="component" value="Unassembled WGS sequence"/>
</dbReference>
<dbReference type="AlphaFoldDB" id="A0A4C1VL90"/>
<dbReference type="EMBL" id="BGZK01000372">
    <property type="protein sequence ID" value="GBP39848.1"/>
    <property type="molecule type" value="Genomic_DNA"/>
</dbReference>
<keyword evidence="3" id="KW-1185">Reference proteome</keyword>
<sequence>MVGCKLKDNVPRAWRARAKKANRTESITILTITLLARFKWNKNSGARLIGISAPGFHVEVPRRVGEGRRAPLDTAGAAARRGGPGSAPRRPRPAVSYRSTVLLTD</sequence>
<protein>
    <submittedName>
        <fullName evidence="2">Uncharacterized protein</fullName>
    </submittedName>
</protein>
<organism evidence="2 3">
    <name type="scientific">Eumeta variegata</name>
    <name type="common">Bagworm moth</name>
    <name type="synonym">Eumeta japonica</name>
    <dbReference type="NCBI Taxonomy" id="151549"/>
    <lineage>
        <taxon>Eukaryota</taxon>
        <taxon>Metazoa</taxon>
        <taxon>Ecdysozoa</taxon>
        <taxon>Arthropoda</taxon>
        <taxon>Hexapoda</taxon>
        <taxon>Insecta</taxon>
        <taxon>Pterygota</taxon>
        <taxon>Neoptera</taxon>
        <taxon>Endopterygota</taxon>
        <taxon>Lepidoptera</taxon>
        <taxon>Glossata</taxon>
        <taxon>Ditrysia</taxon>
        <taxon>Tineoidea</taxon>
        <taxon>Psychidae</taxon>
        <taxon>Oiketicinae</taxon>
        <taxon>Eumeta</taxon>
    </lineage>
</organism>
<reference evidence="2 3" key="1">
    <citation type="journal article" date="2019" name="Commun. Biol.">
        <title>The bagworm genome reveals a unique fibroin gene that provides high tensile strength.</title>
        <authorList>
            <person name="Kono N."/>
            <person name="Nakamura H."/>
            <person name="Ohtoshi R."/>
            <person name="Tomita M."/>
            <person name="Numata K."/>
            <person name="Arakawa K."/>
        </authorList>
    </citation>
    <scope>NUCLEOTIDE SEQUENCE [LARGE SCALE GENOMIC DNA]</scope>
</reference>
<feature type="region of interest" description="Disordered" evidence="1">
    <location>
        <begin position="67"/>
        <end position="105"/>
    </location>
</feature>